<evidence type="ECO:0000256" key="1">
    <source>
        <dbReference type="SAM" id="MobiDB-lite"/>
    </source>
</evidence>
<gene>
    <name evidence="2" type="ORF">BQ4739_LOCUS15740</name>
</gene>
<organism evidence="2 3">
    <name type="scientific">Tetradesmus obliquus</name>
    <name type="common">Green alga</name>
    <name type="synonym">Acutodesmus obliquus</name>
    <dbReference type="NCBI Taxonomy" id="3088"/>
    <lineage>
        <taxon>Eukaryota</taxon>
        <taxon>Viridiplantae</taxon>
        <taxon>Chlorophyta</taxon>
        <taxon>core chlorophytes</taxon>
        <taxon>Chlorophyceae</taxon>
        <taxon>CS clade</taxon>
        <taxon>Sphaeropleales</taxon>
        <taxon>Scenedesmaceae</taxon>
        <taxon>Tetradesmus</taxon>
    </lineage>
</organism>
<dbReference type="AlphaFoldDB" id="A0A383WCV0"/>
<feature type="compositionally biased region" description="Low complexity" evidence="1">
    <location>
        <begin position="10"/>
        <end position="21"/>
    </location>
</feature>
<sequence length="359" mass="36274">MNRAGSSGDVVPMGMPGGPRRWTSADSAAAPPHLQQLHSSTPQQPHPYAPTTMAISADASTPASFNYSRSSYAPLPETAGVAQKPQLNAAAAAAAAGGGGAAAAAPAGALLHVHVPFAVLLSYLGAMAACATSPDWYLDCAAFGGIWAGLWAACCRLQPSPRTVVLLNLLPVMHMSGALGAYHWELGNLSWDILCHISNGFIGTLLFASCLSDMSHTAHSTPHGTAAAAHQAQHSNQPAAAAAAAGLDAAAHTSAAKAAAPSLAQAGWRQQGLRVLQLSLLLLAGTSLIEVVEAYGGMLAGQGEGIFLRGAGDYCTASLPCSEEVDTMKDMVDNVAGMMLALLALATGSRSSSSGSGKA</sequence>
<proteinExistence type="predicted"/>
<evidence type="ECO:0000313" key="2">
    <source>
        <dbReference type="EMBL" id="SZX75448.1"/>
    </source>
</evidence>
<keyword evidence="3" id="KW-1185">Reference proteome</keyword>
<reference evidence="2 3" key="1">
    <citation type="submission" date="2016-10" db="EMBL/GenBank/DDBJ databases">
        <authorList>
            <person name="Cai Z."/>
        </authorList>
    </citation>
    <scope>NUCLEOTIDE SEQUENCE [LARGE SCALE GENOMIC DNA]</scope>
</reference>
<protein>
    <submittedName>
        <fullName evidence="2">Uncharacterized protein</fullName>
    </submittedName>
</protein>
<dbReference type="Proteomes" id="UP000256970">
    <property type="component" value="Unassembled WGS sequence"/>
</dbReference>
<feature type="region of interest" description="Disordered" evidence="1">
    <location>
        <begin position="1"/>
        <end position="51"/>
    </location>
</feature>
<accession>A0A383WCV0</accession>
<dbReference type="EMBL" id="FNXT01001234">
    <property type="protein sequence ID" value="SZX75448.1"/>
    <property type="molecule type" value="Genomic_DNA"/>
</dbReference>
<evidence type="ECO:0000313" key="3">
    <source>
        <dbReference type="Proteomes" id="UP000256970"/>
    </source>
</evidence>
<name>A0A383WCV0_TETOB</name>